<evidence type="ECO:0000256" key="3">
    <source>
        <dbReference type="ARBA" id="ARBA00022679"/>
    </source>
</evidence>
<proteinExistence type="predicted"/>
<evidence type="ECO:0000313" key="7">
    <source>
        <dbReference type="Proteomes" id="UP001418222"/>
    </source>
</evidence>
<name>A0AAP0FXF6_9ASPA</name>
<evidence type="ECO:0000256" key="1">
    <source>
        <dbReference type="ARBA" id="ARBA00004323"/>
    </source>
</evidence>
<dbReference type="GO" id="GO:0000139">
    <property type="term" value="C:Golgi membrane"/>
    <property type="evidence" value="ECO:0007669"/>
    <property type="project" value="UniProtKB-SubCell"/>
</dbReference>
<dbReference type="EMBL" id="JBBWWQ010000018">
    <property type="protein sequence ID" value="KAK8921818.1"/>
    <property type="molecule type" value="Genomic_DNA"/>
</dbReference>
<keyword evidence="4" id="KW-0735">Signal-anchor</keyword>
<dbReference type="GO" id="GO:0005802">
    <property type="term" value="C:trans-Golgi network"/>
    <property type="evidence" value="ECO:0007669"/>
    <property type="project" value="TreeGrafter"/>
</dbReference>
<comment type="subcellular location">
    <subcellularLocation>
        <location evidence="1">Golgi apparatus membrane</location>
        <topology evidence="1">Single-pass type II membrane protein</topology>
    </subcellularLocation>
</comment>
<dbReference type="AlphaFoldDB" id="A0AAP0FXF6"/>
<evidence type="ECO:0000256" key="5">
    <source>
        <dbReference type="ARBA" id="ARBA00023034"/>
    </source>
</evidence>
<keyword evidence="5" id="KW-0333">Golgi apparatus</keyword>
<keyword evidence="7" id="KW-1185">Reference proteome</keyword>
<dbReference type="GO" id="GO:0016758">
    <property type="term" value="F:hexosyltransferase activity"/>
    <property type="evidence" value="ECO:0007669"/>
    <property type="project" value="TreeGrafter"/>
</dbReference>
<dbReference type="GO" id="GO:0035252">
    <property type="term" value="F:UDP-xylosyltransferase activity"/>
    <property type="evidence" value="ECO:0007669"/>
    <property type="project" value="TreeGrafter"/>
</dbReference>
<protein>
    <submittedName>
        <fullName evidence="6">Glycosyltransferase 2</fullName>
    </submittedName>
</protein>
<dbReference type="GO" id="GO:0005768">
    <property type="term" value="C:endosome"/>
    <property type="evidence" value="ECO:0007669"/>
    <property type="project" value="TreeGrafter"/>
</dbReference>
<evidence type="ECO:0000256" key="2">
    <source>
        <dbReference type="ARBA" id="ARBA00022676"/>
    </source>
</evidence>
<dbReference type="Proteomes" id="UP001418222">
    <property type="component" value="Unassembled WGS sequence"/>
</dbReference>
<sequence>MPRWLASGLPDLHGYWGILVDRYEEMLENYNASFGDHRWPVVTHFVGCKPCDKFGDYLVEHCLKQRDMAFNFGDNQILQITNLCEQARDEVRDRQMVGFWDKEAVDPQLRENGFPRCSRYPAADSGHLVPMKAYPLAHPVRTHLMLVHNQASIRGTKAILNGDRTSF</sequence>
<evidence type="ECO:0000313" key="6">
    <source>
        <dbReference type="EMBL" id="KAK8921818.1"/>
    </source>
</evidence>
<evidence type="ECO:0000256" key="4">
    <source>
        <dbReference type="ARBA" id="ARBA00022968"/>
    </source>
</evidence>
<dbReference type="PANTHER" id="PTHR31311:SF18">
    <property type="entry name" value="XYLOGLUCAN 6-XYLOSYLTRANSFERASE 2-LIKE"/>
    <property type="match status" value="1"/>
</dbReference>
<reference evidence="6 7" key="1">
    <citation type="journal article" date="2022" name="Nat. Plants">
        <title>Genomes of leafy and leafless Platanthera orchids illuminate the evolution of mycoheterotrophy.</title>
        <authorList>
            <person name="Li M.H."/>
            <person name="Liu K.W."/>
            <person name="Li Z."/>
            <person name="Lu H.C."/>
            <person name="Ye Q.L."/>
            <person name="Zhang D."/>
            <person name="Wang J.Y."/>
            <person name="Li Y.F."/>
            <person name="Zhong Z.M."/>
            <person name="Liu X."/>
            <person name="Yu X."/>
            <person name="Liu D.K."/>
            <person name="Tu X.D."/>
            <person name="Liu B."/>
            <person name="Hao Y."/>
            <person name="Liao X.Y."/>
            <person name="Jiang Y.T."/>
            <person name="Sun W.H."/>
            <person name="Chen J."/>
            <person name="Chen Y.Q."/>
            <person name="Ai Y."/>
            <person name="Zhai J.W."/>
            <person name="Wu S.S."/>
            <person name="Zhou Z."/>
            <person name="Hsiao Y.Y."/>
            <person name="Wu W.L."/>
            <person name="Chen Y.Y."/>
            <person name="Lin Y.F."/>
            <person name="Hsu J.L."/>
            <person name="Li C.Y."/>
            <person name="Wang Z.W."/>
            <person name="Zhao X."/>
            <person name="Zhong W.Y."/>
            <person name="Ma X.K."/>
            <person name="Ma L."/>
            <person name="Huang J."/>
            <person name="Chen G.Z."/>
            <person name="Huang M.Z."/>
            <person name="Huang L."/>
            <person name="Peng D.H."/>
            <person name="Luo Y.B."/>
            <person name="Zou S.Q."/>
            <person name="Chen S.P."/>
            <person name="Lan S."/>
            <person name="Tsai W.C."/>
            <person name="Van de Peer Y."/>
            <person name="Liu Z.J."/>
        </authorList>
    </citation>
    <scope>NUCLEOTIDE SEQUENCE [LARGE SCALE GENOMIC DNA]</scope>
    <source>
        <strain evidence="6">Lor287</strain>
    </source>
</reference>
<comment type="caution">
    <text evidence="6">The sequence shown here is derived from an EMBL/GenBank/DDBJ whole genome shotgun (WGS) entry which is preliminary data.</text>
</comment>
<accession>A0AAP0FXF6</accession>
<dbReference type="InterPro" id="IPR008630">
    <property type="entry name" value="Glyco_trans_34"/>
</dbReference>
<keyword evidence="4" id="KW-0812">Transmembrane</keyword>
<dbReference type="GO" id="GO:0033843">
    <property type="term" value="F:xyloglucan 6-xylosyltransferase activity"/>
    <property type="evidence" value="ECO:0007669"/>
    <property type="project" value="TreeGrafter"/>
</dbReference>
<dbReference type="GO" id="GO:0009969">
    <property type="term" value="P:xyloglucan biosynthetic process"/>
    <property type="evidence" value="ECO:0007669"/>
    <property type="project" value="TreeGrafter"/>
</dbReference>
<keyword evidence="3" id="KW-0808">Transferase</keyword>
<organism evidence="6 7">
    <name type="scientific">Platanthera zijinensis</name>
    <dbReference type="NCBI Taxonomy" id="2320716"/>
    <lineage>
        <taxon>Eukaryota</taxon>
        <taxon>Viridiplantae</taxon>
        <taxon>Streptophyta</taxon>
        <taxon>Embryophyta</taxon>
        <taxon>Tracheophyta</taxon>
        <taxon>Spermatophyta</taxon>
        <taxon>Magnoliopsida</taxon>
        <taxon>Liliopsida</taxon>
        <taxon>Asparagales</taxon>
        <taxon>Orchidaceae</taxon>
        <taxon>Orchidoideae</taxon>
        <taxon>Orchideae</taxon>
        <taxon>Orchidinae</taxon>
        <taxon>Platanthera</taxon>
    </lineage>
</organism>
<dbReference type="PANTHER" id="PTHR31311">
    <property type="entry name" value="XYLOGLUCAN 6-XYLOSYLTRANSFERASE 5-RELATED-RELATED"/>
    <property type="match status" value="1"/>
</dbReference>
<gene>
    <name evidence="6" type="primary">GT2</name>
    <name evidence="6" type="ORF">KSP39_PZI020387</name>
</gene>
<keyword evidence="2" id="KW-0328">Glycosyltransferase</keyword>